<dbReference type="Pfam" id="PF11614">
    <property type="entry name" value="FixG_C"/>
    <property type="match status" value="1"/>
</dbReference>
<evidence type="ECO:0000256" key="5">
    <source>
        <dbReference type="ARBA" id="ARBA00023004"/>
    </source>
</evidence>
<evidence type="ECO:0000256" key="2">
    <source>
        <dbReference type="ARBA" id="ARBA00022485"/>
    </source>
</evidence>
<feature type="transmembrane region" description="Helical" evidence="7">
    <location>
        <begin position="85"/>
        <end position="111"/>
    </location>
</feature>
<organism evidence="9 10">
    <name type="scientific">Sediminibacterium roseum</name>
    <dbReference type="NCBI Taxonomy" id="1978412"/>
    <lineage>
        <taxon>Bacteria</taxon>
        <taxon>Pseudomonadati</taxon>
        <taxon>Bacteroidota</taxon>
        <taxon>Chitinophagia</taxon>
        <taxon>Chitinophagales</taxon>
        <taxon>Chitinophagaceae</taxon>
        <taxon>Sediminibacterium</taxon>
    </lineage>
</organism>
<evidence type="ECO:0000313" key="9">
    <source>
        <dbReference type="EMBL" id="NCI50203.1"/>
    </source>
</evidence>
<accession>A0ABW9ZVZ6</accession>
<reference evidence="9 10" key="1">
    <citation type="submission" date="2020-01" db="EMBL/GenBank/DDBJ databases">
        <title>Genome analysis.</title>
        <authorList>
            <person name="Wu S."/>
            <person name="Wang G."/>
        </authorList>
    </citation>
    <scope>NUCLEOTIDE SEQUENCE [LARGE SCALE GENOMIC DNA]</scope>
    <source>
        <strain evidence="9 10">SYL130</strain>
    </source>
</reference>
<keyword evidence="5" id="KW-0408">Iron</keyword>
<keyword evidence="6" id="KW-0411">Iron-sulfur</keyword>
<keyword evidence="2" id="KW-0004">4Fe-4S</keyword>
<dbReference type="EMBL" id="JAACJS010000012">
    <property type="protein sequence ID" value="NCI50203.1"/>
    <property type="molecule type" value="Genomic_DNA"/>
</dbReference>
<evidence type="ECO:0000256" key="6">
    <source>
        <dbReference type="ARBA" id="ARBA00023014"/>
    </source>
</evidence>
<name>A0ABW9ZVZ6_9BACT</name>
<dbReference type="InterPro" id="IPR017896">
    <property type="entry name" value="4Fe4S_Fe-S-bd"/>
</dbReference>
<keyword evidence="7" id="KW-0812">Transmembrane</keyword>
<dbReference type="NCBIfam" id="TIGR02745">
    <property type="entry name" value="ccoG_rdxA_fixG"/>
    <property type="match status" value="1"/>
</dbReference>
<keyword evidence="3" id="KW-0479">Metal-binding</keyword>
<keyword evidence="10" id="KW-1185">Reference proteome</keyword>
<dbReference type="InterPro" id="IPR017900">
    <property type="entry name" value="4Fe4S_Fe_S_CS"/>
</dbReference>
<keyword evidence="7" id="KW-0472">Membrane</keyword>
<dbReference type="InterPro" id="IPR032879">
    <property type="entry name" value="FixG_C"/>
</dbReference>
<gene>
    <name evidence="9" type="primary">ccoG</name>
    <name evidence="9" type="ORF">GWC95_09730</name>
</gene>
<dbReference type="RefSeq" id="WP_161818510.1">
    <property type="nucleotide sequence ID" value="NZ_JAACJS010000012.1"/>
</dbReference>
<dbReference type="SUPFAM" id="SSF54862">
    <property type="entry name" value="4Fe-4S ferredoxins"/>
    <property type="match status" value="1"/>
</dbReference>
<evidence type="ECO:0000256" key="3">
    <source>
        <dbReference type="ARBA" id="ARBA00022723"/>
    </source>
</evidence>
<dbReference type="InterPro" id="IPR014116">
    <property type="entry name" value="Cyt_c_oxidase_cbb3_FixG"/>
</dbReference>
<dbReference type="PANTHER" id="PTHR30176:SF3">
    <property type="entry name" value="FERREDOXIN-TYPE PROTEIN NAPH"/>
    <property type="match status" value="1"/>
</dbReference>
<dbReference type="PROSITE" id="PS51379">
    <property type="entry name" value="4FE4S_FER_2"/>
    <property type="match status" value="1"/>
</dbReference>
<feature type="transmembrane region" description="Helical" evidence="7">
    <location>
        <begin position="335"/>
        <end position="353"/>
    </location>
</feature>
<dbReference type="Gene3D" id="2.60.40.10">
    <property type="entry name" value="Immunoglobulins"/>
    <property type="match status" value="1"/>
</dbReference>
<dbReference type="InterPro" id="IPR013783">
    <property type="entry name" value="Ig-like_fold"/>
</dbReference>
<evidence type="ECO:0000259" key="8">
    <source>
        <dbReference type="PROSITE" id="PS51379"/>
    </source>
</evidence>
<evidence type="ECO:0000256" key="4">
    <source>
        <dbReference type="ARBA" id="ARBA00022982"/>
    </source>
</evidence>
<dbReference type="Pfam" id="PF12801">
    <property type="entry name" value="Fer4_5"/>
    <property type="match status" value="1"/>
</dbReference>
<sequence length="466" mass="52503">MPAITTQENFRDRIATVDGKGKRKWVFATQPKGKLYTIRSIVSYVYLLIFFGLPFVTVNGRPLFLFNIPEAKFILFGKVFWPQDFFIFGLTMVTFVFLIILFTAAFGRLFCGWVCPQTIFMEMLFRKVEYLVMGSAARQKQLSQQPWTTRRILLTTTKHVLFFLLAFIIANFFLAYIIGIKQLEKIITEPVSDHLLGLLSIFVFSCIFYAVYAFFREQACTVICPYGRLQSVLLDKNSLIVAYDYRRGEPRGIAKPDSGAVLGDCVDCFQCVRVCPTAIDIRNGVQMECVGCTACIDACDSVMTKMNKATGLIRYASENGIAKGEKLHYTTRMKLYTALCVLMLVVLSFLLASRKDIDATVMRTPGILFQEKGKDSISNLYNIKVVNKTIKDVPLSVQVENHHGNVKIIGKPYIAVAKEGQGSGSFFVTLPRTEITTRKTELSLGLFEGDRRIATIRTNFLGPVGD</sequence>
<keyword evidence="4" id="KW-0249">Electron transport</keyword>
<dbReference type="InterPro" id="IPR051684">
    <property type="entry name" value="Electron_Trans/Redox"/>
</dbReference>
<dbReference type="PROSITE" id="PS00198">
    <property type="entry name" value="4FE4S_FER_1"/>
    <property type="match status" value="1"/>
</dbReference>
<comment type="caution">
    <text evidence="9">The sequence shown here is derived from an EMBL/GenBank/DDBJ whole genome shotgun (WGS) entry which is preliminary data.</text>
</comment>
<feature type="transmembrane region" description="Helical" evidence="7">
    <location>
        <begin position="195"/>
        <end position="215"/>
    </location>
</feature>
<feature type="transmembrane region" description="Helical" evidence="7">
    <location>
        <begin position="44"/>
        <end position="65"/>
    </location>
</feature>
<evidence type="ECO:0000256" key="7">
    <source>
        <dbReference type="SAM" id="Phobius"/>
    </source>
</evidence>
<feature type="domain" description="4Fe-4S ferredoxin-type" evidence="8">
    <location>
        <begin position="254"/>
        <end position="284"/>
    </location>
</feature>
<dbReference type="PANTHER" id="PTHR30176">
    <property type="entry name" value="FERREDOXIN-TYPE PROTEIN NAPH"/>
    <property type="match status" value="1"/>
</dbReference>
<keyword evidence="7" id="KW-1133">Transmembrane helix</keyword>
<keyword evidence="1" id="KW-0813">Transport</keyword>
<proteinExistence type="predicted"/>
<dbReference type="Proteomes" id="UP000753802">
    <property type="component" value="Unassembled WGS sequence"/>
</dbReference>
<evidence type="ECO:0000256" key="1">
    <source>
        <dbReference type="ARBA" id="ARBA00022448"/>
    </source>
</evidence>
<feature type="transmembrane region" description="Helical" evidence="7">
    <location>
        <begin position="160"/>
        <end position="180"/>
    </location>
</feature>
<dbReference type="Pfam" id="PF13746">
    <property type="entry name" value="Fer4_18"/>
    <property type="match status" value="1"/>
</dbReference>
<protein>
    <submittedName>
        <fullName evidence="9">Cytochrome c oxidase accessory protein CcoG</fullName>
    </submittedName>
</protein>
<evidence type="ECO:0000313" key="10">
    <source>
        <dbReference type="Proteomes" id="UP000753802"/>
    </source>
</evidence>